<sequence length="112" mass="12387">MKTTDPVSAGELPGHIQPKFGQQPGTPLGTELVRKIRSTKTRFLASARKLSRRVRPKPKQQPGTSLWAKLIKKIRSGKRTPAIPVDPGKSHNVVEISSEAENKPSQEFINKL</sequence>
<reference evidence="1" key="1">
    <citation type="submission" date="2019-10" db="EMBL/GenBank/DDBJ databases">
        <authorList>
            <consortium name="DOE Joint Genome Institute"/>
            <person name="Kuo A."/>
            <person name="Miyauchi S."/>
            <person name="Kiss E."/>
            <person name="Drula E."/>
            <person name="Kohler A."/>
            <person name="Sanchez-Garcia M."/>
            <person name="Andreopoulos B."/>
            <person name="Barry K.W."/>
            <person name="Bonito G."/>
            <person name="Buee M."/>
            <person name="Carver A."/>
            <person name="Chen C."/>
            <person name="Cichocki N."/>
            <person name="Clum A."/>
            <person name="Culley D."/>
            <person name="Crous P.W."/>
            <person name="Fauchery L."/>
            <person name="Girlanda M."/>
            <person name="Hayes R."/>
            <person name="Keri Z."/>
            <person name="Labutti K."/>
            <person name="Lipzen A."/>
            <person name="Lombard V."/>
            <person name="Magnuson J."/>
            <person name="Maillard F."/>
            <person name="Morin E."/>
            <person name="Murat C."/>
            <person name="Nolan M."/>
            <person name="Ohm R."/>
            <person name="Pangilinan J."/>
            <person name="Pereira M."/>
            <person name="Perotto S."/>
            <person name="Peter M."/>
            <person name="Riley R."/>
            <person name="Sitrit Y."/>
            <person name="Stielow B."/>
            <person name="Szollosi G."/>
            <person name="Zifcakova L."/>
            <person name="Stursova M."/>
            <person name="Spatafora J.W."/>
            <person name="Tedersoo L."/>
            <person name="Vaario L.-M."/>
            <person name="Yamada A."/>
            <person name="Yan M."/>
            <person name="Wang P."/>
            <person name="Xu J."/>
            <person name="Bruns T."/>
            <person name="Baldrian P."/>
            <person name="Vilgalys R."/>
            <person name="Henrissat B."/>
            <person name="Grigoriev I.V."/>
            <person name="Hibbett D."/>
            <person name="Nagy L.G."/>
            <person name="Martin F.M."/>
        </authorList>
    </citation>
    <scope>NUCLEOTIDE SEQUENCE</scope>
    <source>
        <strain evidence="1">P2</strain>
    </source>
</reference>
<evidence type="ECO:0000313" key="2">
    <source>
        <dbReference type="Proteomes" id="UP000886501"/>
    </source>
</evidence>
<accession>A0ACB6YXV8</accession>
<reference evidence="1" key="2">
    <citation type="journal article" date="2020" name="Nat. Commun.">
        <title>Large-scale genome sequencing of mycorrhizal fungi provides insights into the early evolution of symbiotic traits.</title>
        <authorList>
            <person name="Miyauchi S."/>
            <person name="Kiss E."/>
            <person name="Kuo A."/>
            <person name="Drula E."/>
            <person name="Kohler A."/>
            <person name="Sanchez-Garcia M."/>
            <person name="Morin E."/>
            <person name="Andreopoulos B."/>
            <person name="Barry K.W."/>
            <person name="Bonito G."/>
            <person name="Buee M."/>
            <person name="Carver A."/>
            <person name="Chen C."/>
            <person name="Cichocki N."/>
            <person name="Clum A."/>
            <person name="Culley D."/>
            <person name="Crous P.W."/>
            <person name="Fauchery L."/>
            <person name="Girlanda M."/>
            <person name="Hayes R.D."/>
            <person name="Keri Z."/>
            <person name="LaButti K."/>
            <person name="Lipzen A."/>
            <person name="Lombard V."/>
            <person name="Magnuson J."/>
            <person name="Maillard F."/>
            <person name="Murat C."/>
            <person name="Nolan M."/>
            <person name="Ohm R.A."/>
            <person name="Pangilinan J."/>
            <person name="Pereira M.F."/>
            <person name="Perotto S."/>
            <person name="Peter M."/>
            <person name="Pfister S."/>
            <person name="Riley R."/>
            <person name="Sitrit Y."/>
            <person name="Stielow J.B."/>
            <person name="Szollosi G."/>
            <person name="Zifcakova L."/>
            <person name="Stursova M."/>
            <person name="Spatafora J.W."/>
            <person name="Tedersoo L."/>
            <person name="Vaario L.M."/>
            <person name="Yamada A."/>
            <person name="Yan M."/>
            <person name="Wang P."/>
            <person name="Xu J."/>
            <person name="Bruns T."/>
            <person name="Baldrian P."/>
            <person name="Vilgalys R."/>
            <person name="Dunand C."/>
            <person name="Henrissat B."/>
            <person name="Grigoriev I.V."/>
            <person name="Hibbett D."/>
            <person name="Nagy L.G."/>
            <person name="Martin F.M."/>
        </authorList>
    </citation>
    <scope>NUCLEOTIDE SEQUENCE</scope>
    <source>
        <strain evidence="1">P2</strain>
    </source>
</reference>
<comment type="caution">
    <text evidence="1">The sequence shown here is derived from an EMBL/GenBank/DDBJ whole genome shotgun (WGS) entry which is preliminary data.</text>
</comment>
<keyword evidence="2" id="KW-1185">Reference proteome</keyword>
<gene>
    <name evidence="1" type="ORF">BDM02DRAFT_2703661</name>
</gene>
<protein>
    <submittedName>
        <fullName evidence="1">Uncharacterized protein</fullName>
    </submittedName>
</protein>
<organism evidence="1 2">
    <name type="scientific">Thelephora ganbajun</name>
    <name type="common">Ganba fungus</name>
    <dbReference type="NCBI Taxonomy" id="370292"/>
    <lineage>
        <taxon>Eukaryota</taxon>
        <taxon>Fungi</taxon>
        <taxon>Dikarya</taxon>
        <taxon>Basidiomycota</taxon>
        <taxon>Agaricomycotina</taxon>
        <taxon>Agaricomycetes</taxon>
        <taxon>Thelephorales</taxon>
        <taxon>Thelephoraceae</taxon>
        <taxon>Thelephora</taxon>
    </lineage>
</organism>
<proteinExistence type="predicted"/>
<evidence type="ECO:0000313" key="1">
    <source>
        <dbReference type="EMBL" id="KAF9642089.1"/>
    </source>
</evidence>
<dbReference type="Proteomes" id="UP000886501">
    <property type="component" value="Unassembled WGS sequence"/>
</dbReference>
<name>A0ACB6YXV8_THEGA</name>
<dbReference type="EMBL" id="MU118704">
    <property type="protein sequence ID" value="KAF9642089.1"/>
    <property type="molecule type" value="Genomic_DNA"/>
</dbReference>